<dbReference type="Pfam" id="PF02566">
    <property type="entry name" value="OsmC"/>
    <property type="match status" value="1"/>
</dbReference>
<dbReference type="InterPro" id="IPR036102">
    <property type="entry name" value="OsmC/Ohrsf"/>
</dbReference>
<accession>A0ABT1FDL8</accession>
<name>A0ABT1FDL8_9GAMM</name>
<keyword evidence="2" id="KW-1185">Reference proteome</keyword>
<dbReference type="SUPFAM" id="SSF82784">
    <property type="entry name" value="OsmC-like"/>
    <property type="match status" value="1"/>
</dbReference>
<dbReference type="EMBL" id="JAMZEK010000003">
    <property type="protein sequence ID" value="MCP1375484.1"/>
    <property type="molecule type" value="Genomic_DNA"/>
</dbReference>
<organism evidence="1 2">
    <name type="scientific">Dyella lutea</name>
    <dbReference type="NCBI Taxonomy" id="2950441"/>
    <lineage>
        <taxon>Bacteria</taxon>
        <taxon>Pseudomonadati</taxon>
        <taxon>Pseudomonadota</taxon>
        <taxon>Gammaproteobacteria</taxon>
        <taxon>Lysobacterales</taxon>
        <taxon>Rhodanobacteraceae</taxon>
        <taxon>Dyella</taxon>
    </lineage>
</organism>
<dbReference type="Gene3D" id="3.30.300.20">
    <property type="match status" value="1"/>
</dbReference>
<reference evidence="1 2" key="1">
    <citation type="submission" date="2022-06" db="EMBL/GenBank/DDBJ databases">
        <title>Dyella sp. Sa strain:Sa Genome sequencing.</title>
        <authorList>
            <person name="Park S."/>
        </authorList>
    </citation>
    <scope>NUCLEOTIDE SEQUENCE [LARGE SCALE GENOMIC DNA]</scope>
    <source>
        <strain evidence="1 2">Sa</strain>
    </source>
</reference>
<dbReference type="InterPro" id="IPR015946">
    <property type="entry name" value="KH_dom-like_a/b"/>
</dbReference>
<sequence>MSETQEFTLTLTQESDYVFRIAFDDTPIPELVTDETAPLGGDQGPNPSRLLVAAVANCLSASLLFALRKFKNAPGTLVTRARATLGRNEEGRLRVQHIAVTLELPEAVADYQQAERLLAQFEHFCVVTGSVRDGVPVEVSVRDRDGQLVHHSEAE</sequence>
<protein>
    <submittedName>
        <fullName evidence="1">OsmC family protein</fullName>
    </submittedName>
</protein>
<evidence type="ECO:0000313" key="2">
    <source>
        <dbReference type="Proteomes" id="UP001204615"/>
    </source>
</evidence>
<dbReference type="InterPro" id="IPR003718">
    <property type="entry name" value="OsmC/Ohr_fam"/>
</dbReference>
<dbReference type="Proteomes" id="UP001204615">
    <property type="component" value="Unassembled WGS sequence"/>
</dbReference>
<evidence type="ECO:0000313" key="1">
    <source>
        <dbReference type="EMBL" id="MCP1375484.1"/>
    </source>
</evidence>
<dbReference type="RefSeq" id="WP_253567991.1">
    <property type="nucleotide sequence ID" value="NZ_JAMZEK010000003.1"/>
</dbReference>
<gene>
    <name evidence="1" type="ORF">NC595_15650</name>
</gene>
<comment type="caution">
    <text evidence="1">The sequence shown here is derived from an EMBL/GenBank/DDBJ whole genome shotgun (WGS) entry which is preliminary data.</text>
</comment>
<proteinExistence type="predicted"/>